<dbReference type="RefSeq" id="XP_032457399.1">
    <property type="nucleotide sequence ID" value="XM_032601508.1"/>
</dbReference>
<name>A0A7M7TEC9_NASVI</name>
<dbReference type="Proteomes" id="UP000002358">
    <property type="component" value="Unassembled WGS sequence"/>
</dbReference>
<dbReference type="InterPro" id="IPR052579">
    <property type="entry name" value="Zinc_finger_SWIM"/>
</dbReference>
<dbReference type="AlphaFoldDB" id="A0A7M7TEC9"/>
<organism evidence="3 4">
    <name type="scientific">Nasonia vitripennis</name>
    <name type="common">Parasitic wasp</name>
    <dbReference type="NCBI Taxonomy" id="7425"/>
    <lineage>
        <taxon>Eukaryota</taxon>
        <taxon>Metazoa</taxon>
        <taxon>Ecdysozoa</taxon>
        <taxon>Arthropoda</taxon>
        <taxon>Hexapoda</taxon>
        <taxon>Insecta</taxon>
        <taxon>Pterygota</taxon>
        <taxon>Neoptera</taxon>
        <taxon>Endopterygota</taxon>
        <taxon>Hymenoptera</taxon>
        <taxon>Apocrita</taxon>
        <taxon>Proctotrupomorpha</taxon>
        <taxon>Chalcidoidea</taxon>
        <taxon>Pteromalidae</taxon>
        <taxon>Pteromalinae</taxon>
        <taxon>Nasonia</taxon>
    </lineage>
</organism>
<dbReference type="InterPro" id="IPR007527">
    <property type="entry name" value="Znf_SWIM"/>
</dbReference>
<dbReference type="GO" id="GO:0008270">
    <property type="term" value="F:zinc ion binding"/>
    <property type="evidence" value="ECO:0007669"/>
    <property type="project" value="UniProtKB-KW"/>
</dbReference>
<evidence type="ECO:0000256" key="1">
    <source>
        <dbReference type="PROSITE-ProRule" id="PRU00325"/>
    </source>
</evidence>
<evidence type="ECO:0000313" key="3">
    <source>
        <dbReference type="EnsemblMetazoa" id="XP_032457399"/>
    </source>
</evidence>
<protein>
    <recommendedName>
        <fullName evidence="2">SWIM-type domain-containing protein</fullName>
    </recommendedName>
</protein>
<dbReference type="PANTHER" id="PTHR31569:SF4">
    <property type="entry name" value="SWIM-TYPE DOMAIN-CONTAINING PROTEIN"/>
    <property type="match status" value="1"/>
</dbReference>
<proteinExistence type="predicted"/>
<reference evidence="3" key="1">
    <citation type="submission" date="2021-01" db="UniProtKB">
        <authorList>
            <consortium name="EnsemblMetazoa"/>
        </authorList>
    </citation>
    <scope>IDENTIFICATION</scope>
</reference>
<dbReference type="EnsemblMetazoa" id="XM_032601508">
    <property type="protein sequence ID" value="XP_032457399"/>
    <property type="gene ID" value="LOC116738640"/>
</dbReference>
<dbReference type="Pfam" id="PF21056">
    <property type="entry name" value="ZSWIM1-3_RNaseH-like"/>
    <property type="match status" value="1"/>
</dbReference>
<sequence>MLFVIEDGEGRSQIVGVGILVSEFRPIVKWLMECFKEDNLEAVQKTRGFISDKDLTERSVIRELFDWARLFICQFHTLRIFGREICPTKMKITKEEKENALRCLDSMVKSSCQMDYDNAHSKFISTAPKVIQDYFIKNWQDITDEWVKFKIFNLNFKNLTNNRIESLNGKLKYEIGLYNSLTEFIKNCFKWANYRLKCNRLKDIQDVLRINPNDVVITDFEKAKVLYKECLTHYAYKVVLEQFEYFEFMTLLNFDAVSQTCTAICRKEEIYITPYTCTCFEMTSMGLPCRHILAIRLALKMSLFCRHLFGEMVKKFRKQASFKKF</sequence>
<dbReference type="PANTHER" id="PTHR31569">
    <property type="entry name" value="SWIM-TYPE DOMAIN-CONTAINING PROTEIN"/>
    <property type="match status" value="1"/>
</dbReference>
<feature type="domain" description="SWIM-type" evidence="2">
    <location>
        <begin position="268"/>
        <end position="300"/>
    </location>
</feature>
<dbReference type="GeneID" id="116738640"/>
<keyword evidence="1" id="KW-0863">Zinc-finger</keyword>
<dbReference type="InParanoid" id="A0A7M7TEC9"/>
<dbReference type="OrthoDB" id="123417at2759"/>
<accession>A0A7M7TEC9</accession>
<evidence type="ECO:0000313" key="4">
    <source>
        <dbReference type="Proteomes" id="UP000002358"/>
    </source>
</evidence>
<evidence type="ECO:0000259" key="2">
    <source>
        <dbReference type="PROSITE" id="PS50966"/>
    </source>
</evidence>
<keyword evidence="1" id="KW-0479">Metal-binding</keyword>
<dbReference type="PROSITE" id="PS50966">
    <property type="entry name" value="ZF_SWIM"/>
    <property type="match status" value="1"/>
</dbReference>
<dbReference type="InterPro" id="IPR048324">
    <property type="entry name" value="ZSWIM1-3_RNaseH-like"/>
</dbReference>
<dbReference type="KEGG" id="nvi:116738640"/>
<keyword evidence="4" id="KW-1185">Reference proteome</keyword>
<dbReference type="Pfam" id="PF04434">
    <property type="entry name" value="SWIM"/>
    <property type="match status" value="1"/>
</dbReference>
<keyword evidence="1" id="KW-0862">Zinc</keyword>